<name>A0A4P9WZN3_9FUNG</name>
<dbReference type="OrthoDB" id="1028014at2759"/>
<evidence type="ECO:0000313" key="7">
    <source>
        <dbReference type="Proteomes" id="UP000274922"/>
    </source>
</evidence>
<evidence type="ECO:0000256" key="1">
    <source>
        <dbReference type="ARBA" id="ARBA00022723"/>
    </source>
</evidence>
<dbReference type="AlphaFoldDB" id="A0A4P9WZN3"/>
<dbReference type="Pfam" id="PF01753">
    <property type="entry name" value="zf-MYND"/>
    <property type="match status" value="1"/>
</dbReference>
<dbReference type="SUPFAM" id="SSF82199">
    <property type="entry name" value="SET domain"/>
    <property type="match status" value="1"/>
</dbReference>
<dbReference type="GO" id="GO:0008270">
    <property type="term" value="F:zinc ion binding"/>
    <property type="evidence" value="ECO:0007669"/>
    <property type="project" value="UniProtKB-KW"/>
</dbReference>
<organism evidence="6 7">
    <name type="scientific">Caulochytrium protostelioides</name>
    <dbReference type="NCBI Taxonomy" id="1555241"/>
    <lineage>
        <taxon>Eukaryota</taxon>
        <taxon>Fungi</taxon>
        <taxon>Fungi incertae sedis</taxon>
        <taxon>Chytridiomycota</taxon>
        <taxon>Chytridiomycota incertae sedis</taxon>
        <taxon>Chytridiomycetes</taxon>
        <taxon>Caulochytriales</taxon>
        <taxon>Caulochytriaceae</taxon>
        <taxon>Caulochytrium</taxon>
    </lineage>
</organism>
<feature type="region of interest" description="Disordered" evidence="4">
    <location>
        <begin position="176"/>
        <end position="197"/>
    </location>
</feature>
<dbReference type="CDD" id="cd20071">
    <property type="entry name" value="SET_SMYD"/>
    <property type="match status" value="1"/>
</dbReference>
<keyword evidence="3" id="KW-0862">Zinc</keyword>
<dbReference type="InterPro" id="IPR050869">
    <property type="entry name" value="H3K4_H4K5_MeTrfase"/>
</dbReference>
<dbReference type="PANTHER" id="PTHR12197:SF292">
    <property type="entry name" value="SET DOMAIN-CONTAINING PROTEIN"/>
    <property type="match status" value="1"/>
</dbReference>
<dbReference type="EMBL" id="ML014326">
    <property type="protein sequence ID" value="RKO99049.1"/>
    <property type="molecule type" value="Genomic_DNA"/>
</dbReference>
<dbReference type="InterPro" id="IPR002893">
    <property type="entry name" value="Znf_MYND"/>
</dbReference>
<sequence length="463" mass="49857">MTADLLAPPWRAPATAPLQIATVPGKGRAFVARTDLAAGEIVQRCRAYGAIVDSQSLRRVCAHCFALPASPDAACRPLPVACRADCGVAFYCSAACEAGAWPRHRLIDCALARRFFPDAATRPAVPLLPDGRLPPWQADHPGPRNDRDWDAYTVDMIRLVMDLLVCQLKENSGAMVDGGQGRSGHGNGGHENGALDPPEQPRFCDVWNLCANTDNFSAARRHQFAEIAAALAPLVVAMYADAPWSIERAALVQLRAPEAVAHAATRSEVTADDRAAAWAAGIQQLILREECNSFGLYTFHLKGPTAPRQGYAVAVYPHAVFYNHLCRPNVGHLPIPQGPTAETATAAGPPDMVFYTTMPLAAGEEACIAYMEPMSDHRQRRALLKDVFLFECRCSVCEQSDCAAQADTADVTAPRPDFRRDLCPVTACQGRLVPCGLIQLHSKAAAVSPSRLVCEACGTRLSL</sequence>
<proteinExistence type="predicted"/>
<dbReference type="STRING" id="1555241.A0A4P9WZN3"/>
<dbReference type="PANTHER" id="PTHR12197">
    <property type="entry name" value="HISTONE-LYSINE N-METHYLTRANSFERASE SMYD"/>
    <property type="match status" value="1"/>
</dbReference>
<keyword evidence="1" id="KW-0479">Metal-binding</keyword>
<evidence type="ECO:0000256" key="2">
    <source>
        <dbReference type="ARBA" id="ARBA00022771"/>
    </source>
</evidence>
<feature type="compositionally biased region" description="Gly residues" evidence="4">
    <location>
        <begin position="176"/>
        <end position="191"/>
    </location>
</feature>
<evidence type="ECO:0000256" key="3">
    <source>
        <dbReference type="ARBA" id="ARBA00022833"/>
    </source>
</evidence>
<evidence type="ECO:0000259" key="5">
    <source>
        <dbReference type="Pfam" id="PF01753"/>
    </source>
</evidence>
<reference evidence="7" key="1">
    <citation type="journal article" date="2018" name="Nat. Microbiol.">
        <title>Leveraging single-cell genomics to expand the fungal tree of life.</title>
        <authorList>
            <person name="Ahrendt S.R."/>
            <person name="Quandt C.A."/>
            <person name="Ciobanu D."/>
            <person name="Clum A."/>
            <person name="Salamov A."/>
            <person name="Andreopoulos B."/>
            <person name="Cheng J.F."/>
            <person name="Woyke T."/>
            <person name="Pelin A."/>
            <person name="Henrissat B."/>
            <person name="Reynolds N.K."/>
            <person name="Benny G.L."/>
            <person name="Smith M.E."/>
            <person name="James T.Y."/>
            <person name="Grigoriev I.V."/>
        </authorList>
    </citation>
    <scope>NUCLEOTIDE SEQUENCE [LARGE SCALE GENOMIC DNA]</scope>
    <source>
        <strain evidence="7">ATCC 52028</strain>
    </source>
</reference>
<evidence type="ECO:0000256" key="4">
    <source>
        <dbReference type="SAM" id="MobiDB-lite"/>
    </source>
</evidence>
<gene>
    <name evidence="6" type="ORF">CXG81DRAFT_28171</name>
</gene>
<dbReference type="Gene3D" id="2.170.270.10">
    <property type="entry name" value="SET domain"/>
    <property type="match status" value="1"/>
</dbReference>
<dbReference type="Gene3D" id="6.10.140.2220">
    <property type="match status" value="1"/>
</dbReference>
<keyword evidence="7" id="KW-1185">Reference proteome</keyword>
<protein>
    <recommendedName>
        <fullName evidence="5">MYND-type domain-containing protein</fullName>
    </recommendedName>
</protein>
<feature type="domain" description="MYND-type" evidence="5">
    <location>
        <begin position="61"/>
        <end position="105"/>
    </location>
</feature>
<keyword evidence="2" id="KW-0863">Zinc-finger</keyword>
<dbReference type="Proteomes" id="UP000274922">
    <property type="component" value="Unassembled WGS sequence"/>
</dbReference>
<accession>A0A4P9WZN3</accession>
<dbReference type="InterPro" id="IPR046341">
    <property type="entry name" value="SET_dom_sf"/>
</dbReference>
<evidence type="ECO:0000313" key="6">
    <source>
        <dbReference type="EMBL" id="RKO99049.1"/>
    </source>
</evidence>